<dbReference type="AlphaFoldDB" id="A0A2S5JCM0"/>
<dbReference type="RefSeq" id="WP_034961001.1">
    <property type="nucleotide sequence ID" value="NZ_CBCRTP010000002.1"/>
</dbReference>
<accession>A0A0S4R908</accession>
<accession>A0A2S5JCM0</accession>
<evidence type="ECO:0000313" key="1">
    <source>
        <dbReference type="EMBL" id="CUU69870.1"/>
    </source>
</evidence>
<dbReference type="InterPro" id="IPR036760">
    <property type="entry name" value="SspB-like_sf"/>
</dbReference>
<dbReference type="EMBL" id="NIQP01000001">
    <property type="protein sequence ID" value="PPB73067.1"/>
    <property type="molecule type" value="Genomic_DNA"/>
</dbReference>
<protein>
    <recommendedName>
        <fullName evidence="9">Stringent starvation protein B</fullName>
    </recommendedName>
</protein>
<evidence type="ECO:0000313" key="5">
    <source>
        <dbReference type="Proteomes" id="UP000052237"/>
    </source>
</evidence>
<dbReference type="EMBL" id="FAVC01000001">
    <property type="protein sequence ID" value="CUU69870.1"/>
    <property type="molecule type" value="Genomic_DNA"/>
</dbReference>
<proteinExistence type="predicted"/>
<dbReference type="Proteomes" id="UP000239685">
    <property type="component" value="Unassembled WGS sequence"/>
</dbReference>
<dbReference type="Proteomes" id="UP000052237">
    <property type="component" value="Unassembled WGS sequence"/>
</dbReference>
<evidence type="ECO:0000313" key="7">
    <source>
        <dbReference type="Proteomes" id="UP000052257"/>
    </source>
</evidence>
<dbReference type="Gene3D" id="2.30.30.220">
    <property type="entry name" value="SspB-like"/>
    <property type="match status" value="1"/>
</dbReference>
<reference evidence="4 8" key="2">
    <citation type="submission" date="2017-06" db="EMBL/GenBank/DDBJ databases">
        <title>Updating the genomic taxonomy and epidemiology of Campylobacter hyointestinalis; discovery in New Zealand farmed ruminants.</title>
        <authorList>
            <person name="Wilkinson D.A."/>
            <person name="Fayaz A."/>
            <person name="Biggs P.J."/>
            <person name="Midwinter A.C."/>
        </authorList>
    </citation>
    <scope>NUCLEOTIDE SEQUENCE [LARGE SCALE GENOMIC DNA]</scope>
    <source>
        <strain evidence="4 8">S1614a</strain>
    </source>
</reference>
<name>A0A2S5JCM0_CAMHY</name>
<evidence type="ECO:0000313" key="2">
    <source>
        <dbReference type="EMBL" id="CUU86359.1"/>
    </source>
</evidence>
<gene>
    <name evidence="4" type="ORF">CDQ78_01465</name>
    <name evidence="3" type="ORF">ERS686654_01744</name>
    <name evidence="2" type="ORF">ERS739220_01692</name>
    <name evidence="1" type="ORF">ERS739223_00149</name>
</gene>
<organism evidence="2 7">
    <name type="scientific">Campylobacter hyointestinalis subsp. hyointestinalis</name>
    <dbReference type="NCBI Taxonomy" id="91352"/>
    <lineage>
        <taxon>Bacteria</taxon>
        <taxon>Pseudomonadati</taxon>
        <taxon>Campylobacterota</taxon>
        <taxon>Epsilonproteobacteria</taxon>
        <taxon>Campylobacterales</taxon>
        <taxon>Campylobacteraceae</taxon>
        <taxon>Campylobacter</taxon>
    </lineage>
</organism>
<dbReference type="EMBL" id="FAVB01000004">
    <property type="protein sequence ID" value="CUU87108.1"/>
    <property type="molecule type" value="Genomic_DNA"/>
</dbReference>
<keyword evidence="5" id="KW-1185">Reference proteome</keyword>
<evidence type="ECO:0000313" key="4">
    <source>
        <dbReference type="EMBL" id="PPB73067.1"/>
    </source>
</evidence>
<dbReference type="GeneID" id="29473132"/>
<evidence type="ECO:0000313" key="6">
    <source>
        <dbReference type="Proteomes" id="UP000052245"/>
    </source>
</evidence>
<reference evidence="5 6" key="1">
    <citation type="submission" date="2015-11" db="EMBL/GenBank/DDBJ databases">
        <authorList>
            <consortium name="Pathogen Informatics"/>
        </authorList>
    </citation>
    <scope>NUCLEOTIDE SEQUENCE [LARGE SCALE GENOMIC DNA]</scope>
    <source>
        <strain evidence="3 5">006A-0059</strain>
        <strain evidence="2 7">006A-0191</strain>
        <strain evidence="1 6">007A-0283</strain>
    </source>
</reference>
<evidence type="ECO:0000313" key="3">
    <source>
        <dbReference type="EMBL" id="CUU87108.1"/>
    </source>
</evidence>
<dbReference type="Proteomes" id="UP000052245">
    <property type="component" value="Unassembled WGS sequence"/>
</dbReference>
<dbReference type="EMBL" id="FAUW01000004">
    <property type="protein sequence ID" value="CUU86359.1"/>
    <property type="molecule type" value="Genomic_DNA"/>
</dbReference>
<comment type="caution">
    <text evidence="2">The sequence shown here is derived from an EMBL/GenBank/DDBJ whole genome shotgun (WGS) entry which is preliminary data.</text>
</comment>
<sequence>MIENILKNEEFATLMKMHVYECLEYLLRKDVTFSILANINYTKFEPKLPDDINKNLSAPVILFTLGGYTLDSANLSQKHISFEAGFGNENFASLVTIPLGAVVQILIEESPILINFAVYEEKSNEIKTQKSKHIFMSNPKNRDFFNKQ</sequence>
<evidence type="ECO:0000313" key="8">
    <source>
        <dbReference type="Proteomes" id="UP000239685"/>
    </source>
</evidence>
<dbReference type="Proteomes" id="UP000052257">
    <property type="component" value="Unassembled WGS sequence"/>
</dbReference>
<evidence type="ECO:0008006" key="9">
    <source>
        <dbReference type="Google" id="ProtNLM"/>
    </source>
</evidence>